<comment type="subcellular location">
    <subcellularLocation>
        <location evidence="7">Endomembrane system</location>
        <topology evidence="7">Single-pass membrane protein</topology>
    </subcellularLocation>
    <subcellularLocation>
        <location evidence="1 8">Membrane</location>
        <topology evidence="1 8">Single-pass type I membrane protein</topology>
    </subcellularLocation>
</comment>
<evidence type="ECO:0000256" key="6">
    <source>
        <dbReference type="ARBA" id="ARBA00023136"/>
    </source>
</evidence>
<evidence type="ECO:0000256" key="4">
    <source>
        <dbReference type="ARBA" id="ARBA00022729"/>
    </source>
</evidence>
<evidence type="ECO:0000256" key="10">
    <source>
        <dbReference type="SAM" id="SignalP"/>
    </source>
</evidence>
<comment type="similarity">
    <text evidence="2 8">Belongs to the EMP24/GP25L family.</text>
</comment>
<dbReference type="GO" id="GO:0012505">
    <property type="term" value="C:endomembrane system"/>
    <property type="evidence" value="ECO:0007669"/>
    <property type="project" value="UniProtKB-SubCell"/>
</dbReference>
<feature type="region of interest" description="Disordered" evidence="9">
    <location>
        <begin position="182"/>
        <end position="297"/>
    </location>
</feature>
<dbReference type="InterPro" id="IPR036598">
    <property type="entry name" value="GOLD_dom_sf"/>
</dbReference>
<dbReference type="Pfam" id="PF01105">
    <property type="entry name" value="EMP24_GP25L"/>
    <property type="match status" value="1"/>
</dbReference>
<dbReference type="PROSITE" id="PS50866">
    <property type="entry name" value="GOLD"/>
    <property type="match status" value="1"/>
</dbReference>
<dbReference type="Proteomes" id="UP000472727">
    <property type="component" value="Unassembled WGS sequence"/>
</dbReference>
<evidence type="ECO:0000256" key="5">
    <source>
        <dbReference type="ARBA" id="ARBA00022989"/>
    </source>
</evidence>
<dbReference type="SMART" id="SM01190">
    <property type="entry name" value="EMP24_GP25L"/>
    <property type="match status" value="1"/>
</dbReference>
<keyword evidence="5" id="KW-1133">Transmembrane helix</keyword>
<feature type="compositionally biased region" description="Basic residues" evidence="9">
    <location>
        <begin position="192"/>
        <end position="206"/>
    </location>
</feature>
<dbReference type="InterPro" id="IPR009038">
    <property type="entry name" value="GOLD_dom"/>
</dbReference>
<evidence type="ECO:0000256" key="7">
    <source>
        <dbReference type="ARBA" id="ARBA00037847"/>
    </source>
</evidence>
<dbReference type="EMBL" id="WIWS01000035">
    <property type="protein sequence ID" value="KAF3219755.1"/>
    <property type="molecule type" value="Genomic_DNA"/>
</dbReference>
<feature type="compositionally biased region" description="Basic and acidic residues" evidence="9">
    <location>
        <begin position="182"/>
        <end position="191"/>
    </location>
</feature>
<name>A0A7C8QRC1_ORBOL</name>
<keyword evidence="3 8" id="KW-0812">Transmembrane</keyword>
<comment type="caution">
    <text evidence="12">The sequence shown here is derived from an EMBL/GenBank/DDBJ whole genome shotgun (WGS) entry which is preliminary data.</text>
</comment>
<feature type="domain" description="GOLD" evidence="11">
    <location>
        <begin position="30"/>
        <end position="117"/>
    </location>
</feature>
<keyword evidence="6" id="KW-0472">Membrane</keyword>
<evidence type="ECO:0000256" key="9">
    <source>
        <dbReference type="SAM" id="MobiDB-lite"/>
    </source>
</evidence>
<sequence>MRSISVVTTAFLSLTSLVAAHNIQLMAHSRECFHENLHRDDKMTVTFQVGDREFGGAGNLDIDFWIQDPSGNLKINEHHTSMGDHSFTAHEDGKYTYCFSNEGSSVSSKEVSFNVHGVVYVAEEDHPSDPLEKEVRLLAENLNAVKDEQEYIVLRERVHRNTAESTNDRDGQRCFDETNDLEERSHDDRNHDAHHHGHDTHTHHGSHAPGNLSHGARNHNGLRKSHGRDCYRYRDERNRDKNYYHDQKRRVEKSRDRRSQGEENHKKKNRDVQRSHHVENRDGRNQGNAGQPKPGHF</sequence>
<accession>A0A7C8QRC1</accession>
<evidence type="ECO:0000256" key="8">
    <source>
        <dbReference type="RuleBase" id="RU003827"/>
    </source>
</evidence>
<organism evidence="12 13">
    <name type="scientific">Orbilia oligospora</name>
    <name type="common">Nematode-trapping fungus</name>
    <name type="synonym">Arthrobotrys oligospora</name>
    <dbReference type="NCBI Taxonomy" id="2813651"/>
    <lineage>
        <taxon>Eukaryota</taxon>
        <taxon>Fungi</taxon>
        <taxon>Dikarya</taxon>
        <taxon>Ascomycota</taxon>
        <taxon>Pezizomycotina</taxon>
        <taxon>Orbiliomycetes</taxon>
        <taxon>Orbiliales</taxon>
        <taxon>Orbiliaceae</taxon>
        <taxon>Orbilia</taxon>
    </lineage>
</organism>
<dbReference type="InterPro" id="IPR015720">
    <property type="entry name" value="Emp24-like"/>
</dbReference>
<feature type="compositionally biased region" description="Basic residues" evidence="9">
    <location>
        <begin position="216"/>
        <end position="226"/>
    </location>
</feature>
<feature type="compositionally biased region" description="Basic and acidic residues" evidence="9">
    <location>
        <begin position="253"/>
        <end position="284"/>
    </location>
</feature>
<dbReference type="GO" id="GO:0016020">
    <property type="term" value="C:membrane"/>
    <property type="evidence" value="ECO:0007669"/>
    <property type="project" value="UniProtKB-SubCell"/>
</dbReference>
<evidence type="ECO:0000256" key="2">
    <source>
        <dbReference type="ARBA" id="ARBA00007104"/>
    </source>
</evidence>
<evidence type="ECO:0000313" key="12">
    <source>
        <dbReference type="EMBL" id="KAF3219755.1"/>
    </source>
</evidence>
<proteinExistence type="inferred from homology"/>
<gene>
    <name evidence="12" type="primary">EMP24</name>
    <name evidence="12" type="ORF">TWF106_006909</name>
</gene>
<reference evidence="12 13" key="1">
    <citation type="submission" date="2019-06" db="EMBL/GenBank/DDBJ databases">
        <authorList>
            <person name="Palmer J.M."/>
        </authorList>
    </citation>
    <scope>NUCLEOTIDE SEQUENCE [LARGE SCALE GENOMIC DNA]</scope>
    <source>
        <strain evidence="12 13">TWF106</strain>
    </source>
</reference>
<keyword evidence="4 10" id="KW-0732">Signal</keyword>
<feature type="signal peptide" evidence="10">
    <location>
        <begin position="1"/>
        <end position="20"/>
    </location>
</feature>
<evidence type="ECO:0000313" key="13">
    <source>
        <dbReference type="Proteomes" id="UP000472727"/>
    </source>
</evidence>
<dbReference type="PANTHER" id="PTHR22811">
    <property type="entry name" value="TRANSMEMBRANE EMP24 DOMAIN-CONTAINING PROTEIN"/>
    <property type="match status" value="1"/>
</dbReference>
<feature type="compositionally biased region" description="Basic and acidic residues" evidence="9">
    <location>
        <begin position="227"/>
        <end position="246"/>
    </location>
</feature>
<feature type="chain" id="PRO_5029016123" evidence="10">
    <location>
        <begin position="21"/>
        <end position="297"/>
    </location>
</feature>
<dbReference type="SUPFAM" id="SSF101576">
    <property type="entry name" value="Supernatant protein factor (SPF), C-terminal domain"/>
    <property type="match status" value="1"/>
</dbReference>
<evidence type="ECO:0000259" key="11">
    <source>
        <dbReference type="PROSITE" id="PS50866"/>
    </source>
</evidence>
<dbReference type="AlphaFoldDB" id="A0A7C8QRC1"/>
<evidence type="ECO:0000256" key="3">
    <source>
        <dbReference type="ARBA" id="ARBA00022692"/>
    </source>
</evidence>
<evidence type="ECO:0000256" key="1">
    <source>
        <dbReference type="ARBA" id="ARBA00004479"/>
    </source>
</evidence>
<protein>
    <submittedName>
        <fullName evidence="12">p24 complex component</fullName>
    </submittedName>
</protein>